<feature type="region of interest" description="Disordered" evidence="2">
    <location>
        <begin position="648"/>
        <end position="681"/>
    </location>
</feature>
<dbReference type="Proteomes" id="UP000094455">
    <property type="component" value="Unassembled WGS sequence"/>
</dbReference>
<evidence type="ECO:0000313" key="5">
    <source>
        <dbReference type="EMBL" id="ODQ49527.1"/>
    </source>
</evidence>
<feature type="transmembrane region" description="Helical" evidence="3">
    <location>
        <begin position="441"/>
        <end position="461"/>
    </location>
</feature>
<keyword evidence="3" id="KW-1133">Transmembrane helix</keyword>
<feature type="compositionally biased region" description="Polar residues" evidence="2">
    <location>
        <begin position="659"/>
        <end position="678"/>
    </location>
</feature>
<evidence type="ECO:0000313" key="6">
    <source>
        <dbReference type="Proteomes" id="UP000094455"/>
    </source>
</evidence>
<dbReference type="InterPro" id="IPR052744">
    <property type="entry name" value="GPAT/DAPAT"/>
</dbReference>
<dbReference type="GO" id="GO:0008654">
    <property type="term" value="P:phospholipid biosynthetic process"/>
    <property type="evidence" value="ECO:0007669"/>
    <property type="project" value="EnsemblFungi"/>
</dbReference>
<feature type="transmembrane region" description="Helical" evidence="3">
    <location>
        <begin position="393"/>
        <end position="420"/>
    </location>
</feature>
<dbReference type="EMBL" id="KV454001">
    <property type="protein sequence ID" value="ODQ49527.1"/>
    <property type="molecule type" value="Genomic_DNA"/>
</dbReference>
<dbReference type="GO" id="GO:0005811">
    <property type="term" value="C:lipid droplet"/>
    <property type="evidence" value="ECO:0007669"/>
    <property type="project" value="EnsemblFungi"/>
</dbReference>
<protein>
    <recommendedName>
        <fullName evidence="4">Phospholipid/glycerol acyltransferase domain-containing protein</fullName>
    </recommendedName>
</protein>
<feature type="region of interest" description="Disordered" evidence="2">
    <location>
        <begin position="576"/>
        <end position="622"/>
    </location>
</feature>
<evidence type="ECO:0000256" key="2">
    <source>
        <dbReference type="SAM" id="MobiDB-lite"/>
    </source>
</evidence>
<dbReference type="PANTHER" id="PTHR31605">
    <property type="entry name" value="GLYCEROL-3-PHOSPHATE O-ACYLTRANSFERASE 1"/>
    <property type="match status" value="1"/>
</dbReference>
<dbReference type="GO" id="GO:0005783">
    <property type="term" value="C:endoplasmic reticulum"/>
    <property type="evidence" value="ECO:0007669"/>
    <property type="project" value="EnsemblFungi"/>
</dbReference>
<feature type="domain" description="Phospholipid/glycerol acyltransferase" evidence="4">
    <location>
        <begin position="39"/>
        <end position="249"/>
    </location>
</feature>
<name>A0A1E3NTQ0_9ASCO</name>
<dbReference type="SMART" id="SM00563">
    <property type="entry name" value="PlsC"/>
    <property type="match status" value="1"/>
</dbReference>
<dbReference type="PANTHER" id="PTHR31605:SF2">
    <property type="entry name" value="GLYCEROL-3-PHOSPHATE O-ACYLTRANSFERASE 2"/>
    <property type="match status" value="1"/>
</dbReference>
<organism evidence="5 6">
    <name type="scientific">Pichia membranifaciens NRRL Y-2026</name>
    <dbReference type="NCBI Taxonomy" id="763406"/>
    <lineage>
        <taxon>Eukaryota</taxon>
        <taxon>Fungi</taxon>
        <taxon>Dikarya</taxon>
        <taxon>Ascomycota</taxon>
        <taxon>Saccharomycotina</taxon>
        <taxon>Pichiomycetes</taxon>
        <taxon>Pichiales</taxon>
        <taxon>Pichiaceae</taxon>
        <taxon>Pichia</taxon>
    </lineage>
</organism>
<dbReference type="AlphaFoldDB" id="A0A1E3NTQ0"/>
<evidence type="ECO:0000256" key="1">
    <source>
        <dbReference type="SAM" id="Coils"/>
    </source>
</evidence>
<feature type="transmembrane region" description="Helical" evidence="3">
    <location>
        <begin position="481"/>
        <end position="504"/>
    </location>
</feature>
<gene>
    <name evidence="5" type="ORF">PICMEDRAFT_14963</name>
</gene>
<dbReference type="GeneID" id="30177301"/>
<proteinExistence type="predicted"/>
<dbReference type="GO" id="GO:0004366">
    <property type="term" value="F:glycerol-3-phosphate O-acyltransferase activity"/>
    <property type="evidence" value="ECO:0007669"/>
    <property type="project" value="EnsemblFungi"/>
</dbReference>
<dbReference type="OrthoDB" id="2427554at2759"/>
<feature type="compositionally biased region" description="Polar residues" evidence="2">
    <location>
        <begin position="600"/>
        <end position="613"/>
    </location>
</feature>
<dbReference type="STRING" id="763406.A0A1E3NTQ0"/>
<keyword evidence="6" id="KW-1185">Reference proteome</keyword>
<accession>A0A1E3NTQ0</accession>
<reference evidence="5 6" key="1">
    <citation type="journal article" date="2016" name="Proc. Natl. Acad. Sci. U.S.A.">
        <title>Comparative genomics of biotechnologically important yeasts.</title>
        <authorList>
            <person name="Riley R."/>
            <person name="Haridas S."/>
            <person name="Wolfe K.H."/>
            <person name="Lopes M.R."/>
            <person name="Hittinger C.T."/>
            <person name="Goeker M."/>
            <person name="Salamov A.A."/>
            <person name="Wisecaver J.H."/>
            <person name="Long T.M."/>
            <person name="Calvey C.H."/>
            <person name="Aerts A.L."/>
            <person name="Barry K.W."/>
            <person name="Choi C."/>
            <person name="Clum A."/>
            <person name="Coughlan A.Y."/>
            <person name="Deshpande S."/>
            <person name="Douglass A.P."/>
            <person name="Hanson S.J."/>
            <person name="Klenk H.-P."/>
            <person name="LaButti K.M."/>
            <person name="Lapidus A."/>
            <person name="Lindquist E.A."/>
            <person name="Lipzen A.M."/>
            <person name="Meier-Kolthoff J.P."/>
            <person name="Ohm R.A."/>
            <person name="Otillar R.P."/>
            <person name="Pangilinan J.L."/>
            <person name="Peng Y."/>
            <person name="Rokas A."/>
            <person name="Rosa C.A."/>
            <person name="Scheuner C."/>
            <person name="Sibirny A.A."/>
            <person name="Slot J.C."/>
            <person name="Stielow J.B."/>
            <person name="Sun H."/>
            <person name="Kurtzman C.P."/>
            <person name="Blackwell M."/>
            <person name="Grigoriev I.V."/>
            <person name="Jeffries T.W."/>
        </authorList>
    </citation>
    <scope>NUCLEOTIDE SEQUENCE [LARGE SCALE GENOMIC DNA]</scope>
    <source>
        <strain evidence="5 6">NRRL Y-2026</strain>
    </source>
</reference>
<keyword evidence="3" id="KW-0812">Transmembrane</keyword>
<dbReference type="Pfam" id="PF01553">
    <property type="entry name" value="Acyltransferase"/>
    <property type="match status" value="1"/>
</dbReference>
<evidence type="ECO:0000256" key="3">
    <source>
        <dbReference type="SAM" id="Phobius"/>
    </source>
</evidence>
<sequence>MSQLVLEFLDWFIQAIIDIFFREVSVRGTFNFPASGPTIVVVAPHANQYLDAAITIHAAHVVAKRQVFMIEAASSYRSKWMGIWSRWSGAIPVERPQDLLALKEGTIKYANYAEDELSIVGKGTHFLRDCGPKSLLGMPNSGGNAKIAEVISDTELRLAAPMKKQSGIDALKRGTKFLVAPRIDNHQLFNSVFDALEAGTCIGIAPEGGSHDRPELMEFKPGVAIMALGAVAKNPHINVTIVPCGLNYFHPHKFRSRAVVEYGTPIVITKERAMEYKEDARKAVNKLMTEITDAMDIVTTQAPDYQTLQVIQAVRRLYSYGRFKRPPLPVVVEMNRNLLTGYNKFKNDERIVHLEKSVLAYNKKLRTFGLRDHQLETANENKFEILLLLIHRIFSLIFFTILSLPGTILFSPIFIACSLISKKKQKLALVKSSVKIRATDVLASWKVLIALFFAPVCYFLYSTLGVYIVYHYELFPSIGGSLFGVLTMFCTCWAILVGTTYSAFRMGEVGMDIYKSISPLVLALTSSSEQLSELKEERKRLSIEVTEVINELGPKVFKKFNEGYLQKLQDQVELEQEIMDSRSRSRSRSRSGSRSRSRSQADSGSKTPALSRTNSNFSGFSSFDGENDAGKLPNLSHVSVFPDHLQFSDSDPQSVSSSMENLRTSGQNTASGVSSSILSDKIRQAVIQRNIEKELDGEDKD</sequence>
<dbReference type="RefSeq" id="XP_019020640.1">
    <property type="nucleotide sequence ID" value="XM_019160614.1"/>
</dbReference>
<dbReference type="InterPro" id="IPR002123">
    <property type="entry name" value="Plipid/glycerol_acylTrfase"/>
</dbReference>
<keyword evidence="3" id="KW-0472">Membrane</keyword>
<dbReference type="GO" id="GO:0090207">
    <property type="term" value="P:regulation of triglyceride metabolic process"/>
    <property type="evidence" value="ECO:0007669"/>
    <property type="project" value="EnsemblFungi"/>
</dbReference>
<feature type="compositionally biased region" description="Low complexity" evidence="2">
    <location>
        <begin position="648"/>
        <end position="658"/>
    </location>
</feature>
<feature type="coiled-coil region" evidence="1">
    <location>
        <begin position="524"/>
        <end position="551"/>
    </location>
</feature>
<evidence type="ECO:0000259" key="4">
    <source>
        <dbReference type="SMART" id="SM00563"/>
    </source>
</evidence>
<feature type="compositionally biased region" description="Basic residues" evidence="2">
    <location>
        <begin position="584"/>
        <end position="597"/>
    </location>
</feature>
<dbReference type="GO" id="GO:0016287">
    <property type="term" value="F:glycerone-phosphate O-acyltransferase activity"/>
    <property type="evidence" value="ECO:0007669"/>
    <property type="project" value="EnsemblFungi"/>
</dbReference>
<keyword evidence="1" id="KW-0175">Coiled coil</keyword>